<dbReference type="EMBL" id="CAEKKB010000006">
    <property type="protein sequence ID" value="CAB4313476.1"/>
    <property type="molecule type" value="Genomic_DNA"/>
</dbReference>
<dbReference type="AlphaFoldDB" id="A0A6J5XHR9"/>
<name>A0A6J5XHR9_PRUAR</name>
<feature type="compositionally biased region" description="Basic and acidic residues" evidence="1">
    <location>
        <begin position="7"/>
        <end position="48"/>
    </location>
</feature>
<proteinExistence type="predicted"/>
<evidence type="ECO:0000313" key="4">
    <source>
        <dbReference type="Proteomes" id="UP000507222"/>
    </source>
</evidence>
<evidence type="ECO:0000256" key="1">
    <source>
        <dbReference type="SAM" id="MobiDB-lite"/>
    </source>
</evidence>
<evidence type="ECO:0000313" key="5">
    <source>
        <dbReference type="Proteomes" id="UP000507245"/>
    </source>
</evidence>
<feature type="compositionally biased region" description="Polar residues" evidence="1">
    <location>
        <begin position="51"/>
        <end position="60"/>
    </location>
</feature>
<dbReference type="Proteomes" id="UP000507222">
    <property type="component" value="Unassembled WGS sequence"/>
</dbReference>
<protein>
    <submittedName>
        <fullName evidence="3">Uncharacterized protein</fullName>
    </submittedName>
</protein>
<sequence>MCIGAVRKNDEESPHVAVEIDRKKLQPREELAVKNEGKSADQKVDEKTPLLPSSSGNSKTTRAEEAPSTFSTPSIQLVSFSVDRFDVDVAVPDAQRTAHWNITFFLRNPYMAQPKETKLVSAAVVSSATVVSKKIVNAFVAERSRTGAVSFDVEIFAKVLEKGGWDGNGYLFFVKIQNLGFLSIVKS</sequence>
<reference evidence="5" key="1">
    <citation type="journal article" date="2020" name="Genome Biol.">
        <title>Gamete binning: chromosome-level and haplotype-resolved genome assembly enabled by high-throughput single-cell sequencing of gamete genomes.</title>
        <authorList>
            <person name="Campoy J.A."/>
            <person name="Sun H."/>
            <person name="Goel M."/>
            <person name="Jiao W.-B."/>
            <person name="Folz-Donahue K."/>
            <person name="Wang N."/>
            <person name="Rubio M."/>
            <person name="Liu C."/>
            <person name="Kukat C."/>
            <person name="Ruiz D."/>
            <person name="Huettel B."/>
            <person name="Schneeberger K."/>
        </authorList>
    </citation>
    <scope>NUCLEOTIDE SEQUENCE [LARGE SCALE GENOMIC DNA]</scope>
    <source>
        <strain evidence="5">cv. Rojo Pasion</strain>
    </source>
</reference>
<gene>
    <name evidence="2" type="ORF">CURHAP_LOCUS36901</name>
    <name evidence="3" type="ORF">ORAREDHAP_LOCUS36549</name>
</gene>
<dbReference type="Proteomes" id="UP000507245">
    <property type="component" value="Unassembled WGS sequence"/>
</dbReference>
<keyword evidence="5" id="KW-1185">Reference proteome</keyword>
<evidence type="ECO:0000313" key="3">
    <source>
        <dbReference type="EMBL" id="CAB4313476.1"/>
    </source>
</evidence>
<organism evidence="3 5">
    <name type="scientific">Prunus armeniaca</name>
    <name type="common">Apricot</name>
    <name type="synonym">Armeniaca vulgaris</name>
    <dbReference type="NCBI Taxonomy" id="36596"/>
    <lineage>
        <taxon>Eukaryota</taxon>
        <taxon>Viridiplantae</taxon>
        <taxon>Streptophyta</taxon>
        <taxon>Embryophyta</taxon>
        <taxon>Tracheophyta</taxon>
        <taxon>Spermatophyta</taxon>
        <taxon>Magnoliopsida</taxon>
        <taxon>eudicotyledons</taxon>
        <taxon>Gunneridae</taxon>
        <taxon>Pentapetalae</taxon>
        <taxon>rosids</taxon>
        <taxon>fabids</taxon>
        <taxon>Rosales</taxon>
        <taxon>Rosaceae</taxon>
        <taxon>Amygdaloideae</taxon>
        <taxon>Amygdaleae</taxon>
        <taxon>Prunus</taxon>
    </lineage>
</organism>
<reference evidence="3 4" key="2">
    <citation type="submission" date="2020-05" db="EMBL/GenBank/DDBJ databases">
        <authorList>
            <person name="Campoy J."/>
            <person name="Schneeberger K."/>
            <person name="Spophaly S."/>
        </authorList>
    </citation>
    <scope>NUCLEOTIDE SEQUENCE [LARGE SCALE GENOMIC DNA]</scope>
    <source>
        <strain evidence="3">PruArmRojPasFocal</strain>
    </source>
</reference>
<evidence type="ECO:0000313" key="2">
    <source>
        <dbReference type="EMBL" id="CAB4283032.1"/>
    </source>
</evidence>
<accession>A0A6J5XHR9</accession>
<feature type="region of interest" description="Disordered" evidence="1">
    <location>
        <begin position="1"/>
        <end position="70"/>
    </location>
</feature>
<dbReference type="EMBL" id="CAEKDK010000006">
    <property type="protein sequence ID" value="CAB4283032.1"/>
    <property type="molecule type" value="Genomic_DNA"/>
</dbReference>
<dbReference type="OrthoDB" id="248923at2759"/>